<name>A0A9D1STX4_9FIRM</name>
<feature type="non-terminal residue" evidence="1">
    <location>
        <position position="1"/>
    </location>
</feature>
<comment type="caution">
    <text evidence="1">The sequence shown here is derived from an EMBL/GenBank/DDBJ whole genome shotgun (WGS) entry which is preliminary data.</text>
</comment>
<sequence>LRASAKDVIYTRMRDILIQGLLEDGGSILPTQAYVQVVLYINGEYWGVYNLREKVNKYFIAQRYGLADPEQIDMLVGNGVSPAAELSGNGYLDYKALVEYAGSHDLSDPEHYAYVCSLMDVENFAEYCAMEIYVGNTDTGNIKFWRSRQLDNKWRWIPYDFDWAFNREDGSQSLTYTTGYRRDFFTKYFNPEGHGAGKGFSTTLSRALLKNDSFRALFLQKCALMMDIFAPDKMIARIDELAANIKTEMEYDTAKWGVIRFVTWETRVEGLRDSAKNAPEYFLYYAQQYFNLSDAEMAEIFGRRSSLTEVR</sequence>
<reference evidence="1" key="2">
    <citation type="journal article" date="2021" name="PeerJ">
        <title>Extensive microbial diversity within the chicken gut microbiome revealed by metagenomics and culture.</title>
        <authorList>
            <person name="Gilroy R."/>
            <person name="Ravi A."/>
            <person name="Getino M."/>
            <person name="Pursley I."/>
            <person name="Horton D.L."/>
            <person name="Alikhan N.F."/>
            <person name="Baker D."/>
            <person name="Gharbi K."/>
            <person name="Hall N."/>
            <person name="Watson M."/>
            <person name="Adriaenssens E.M."/>
            <person name="Foster-Nyarko E."/>
            <person name="Jarju S."/>
            <person name="Secka A."/>
            <person name="Antonio M."/>
            <person name="Oren A."/>
            <person name="Chaudhuri R.R."/>
            <person name="La Ragione R."/>
            <person name="Hildebrand F."/>
            <person name="Pallen M.J."/>
        </authorList>
    </citation>
    <scope>NUCLEOTIDE SEQUENCE</scope>
    <source>
        <strain evidence="1">ChiGjej2B2-16831</strain>
    </source>
</reference>
<dbReference type="EMBL" id="DVNZ01000247">
    <property type="protein sequence ID" value="HIU95034.1"/>
    <property type="molecule type" value="Genomic_DNA"/>
</dbReference>
<organism evidence="1 2">
    <name type="scientific">Candidatus Aphodomorpha intestinavium</name>
    <dbReference type="NCBI Taxonomy" id="2840672"/>
    <lineage>
        <taxon>Bacteria</taxon>
        <taxon>Bacillati</taxon>
        <taxon>Bacillota</taxon>
        <taxon>Clostridia</taxon>
        <taxon>Eubacteriales</taxon>
        <taxon>Candidatus Aphodomorpha</taxon>
    </lineage>
</organism>
<accession>A0A9D1STX4</accession>
<reference evidence="1" key="1">
    <citation type="submission" date="2020-10" db="EMBL/GenBank/DDBJ databases">
        <authorList>
            <person name="Gilroy R."/>
        </authorList>
    </citation>
    <scope>NUCLEOTIDE SEQUENCE</scope>
    <source>
        <strain evidence="1">ChiGjej2B2-16831</strain>
    </source>
</reference>
<evidence type="ECO:0000313" key="1">
    <source>
        <dbReference type="EMBL" id="HIU95034.1"/>
    </source>
</evidence>
<dbReference type="GO" id="GO:0016301">
    <property type="term" value="F:kinase activity"/>
    <property type="evidence" value="ECO:0007669"/>
    <property type="project" value="UniProtKB-KW"/>
</dbReference>
<evidence type="ECO:0000313" key="2">
    <source>
        <dbReference type="Proteomes" id="UP000824128"/>
    </source>
</evidence>
<keyword evidence="1" id="KW-0418">Kinase</keyword>
<keyword evidence="1" id="KW-0808">Transferase</keyword>
<dbReference type="AlphaFoldDB" id="A0A9D1STX4"/>
<dbReference type="InterPro" id="IPR014867">
    <property type="entry name" value="Spore_coat_CotH_CotH2/3/7"/>
</dbReference>
<dbReference type="Proteomes" id="UP000824128">
    <property type="component" value="Unassembled WGS sequence"/>
</dbReference>
<proteinExistence type="predicted"/>
<gene>
    <name evidence="1" type="ORF">IAD24_07755</name>
</gene>
<protein>
    <submittedName>
        <fullName evidence="1">CotH kinase family protein</fullName>
    </submittedName>
</protein>
<dbReference type="Pfam" id="PF08757">
    <property type="entry name" value="CotH"/>
    <property type="match status" value="1"/>
</dbReference>